<reference evidence="3" key="1">
    <citation type="journal article" date="2005" name="Nature">
        <title>The map-based sequence of the rice genome.</title>
        <authorList>
            <consortium name="International rice genome sequencing project (IRGSP)"/>
            <person name="Matsumoto T."/>
            <person name="Wu J."/>
            <person name="Kanamori H."/>
            <person name="Katayose Y."/>
            <person name="Fujisawa M."/>
            <person name="Namiki N."/>
            <person name="Mizuno H."/>
            <person name="Yamamoto K."/>
            <person name="Antonio B.A."/>
            <person name="Baba T."/>
            <person name="Sakata K."/>
            <person name="Nagamura Y."/>
            <person name="Aoki H."/>
            <person name="Arikawa K."/>
            <person name="Arita K."/>
            <person name="Bito T."/>
            <person name="Chiden Y."/>
            <person name="Fujitsuka N."/>
            <person name="Fukunaka R."/>
            <person name="Hamada M."/>
            <person name="Harada C."/>
            <person name="Hayashi A."/>
            <person name="Hijishita S."/>
            <person name="Honda M."/>
            <person name="Hosokawa S."/>
            <person name="Ichikawa Y."/>
            <person name="Idonuma A."/>
            <person name="Iijima M."/>
            <person name="Ikeda M."/>
            <person name="Ikeno M."/>
            <person name="Ito K."/>
            <person name="Ito S."/>
            <person name="Ito T."/>
            <person name="Ito Y."/>
            <person name="Ito Y."/>
            <person name="Iwabuchi A."/>
            <person name="Kamiya K."/>
            <person name="Karasawa W."/>
            <person name="Kurita K."/>
            <person name="Katagiri S."/>
            <person name="Kikuta A."/>
            <person name="Kobayashi H."/>
            <person name="Kobayashi N."/>
            <person name="Machita K."/>
            <person name="Maehara T."/>
            <person name="Masukawa M."/>
            <person name="Mizubayashi T."/>
            <person name="Mukai Y."/>
            <person name="Nagasaki H."/>
            <person name="Nagata Y."/>
            <person name="Naito S."/>
            <person name="Nakashima M."/>
            <person name="Nakama Y."/>
            <person name="Nakamichi Y."/>
            <person name="Nakamura M."/>
            <person name="Meguro A."/>
            <person name="Negishi M."/>
            <person name="Ohta I."/>
            <person name="Ohta T."/>
            <person name="Okamoto M."/>
            <person name="Ono N."/>
            <person name="Saji S."/>
            <person name="Sakaguchi M."/>
            <person name="Sakai K."/>
            <person name="Shibata M."/>
            <person name="Shimokawa T."/>
            <person name="Song J."/>
            <person name="Takazaki Y."/>
            <person name="Terasawa K."/>
            <person name="Tsugane M."/>
            <person name="Tsuji K."/>
            <person name="Ueda S."/>
            <person name="Waki K."/>
            <person name="Yamagata H."/>
            <person name="Yamamoto M."/>
            <person name="Yamamoto S."/>
            <person name="Yamane H."/>
            <person name="Yoshiki S."/>
            <person name="Yoshihara R."/>
            <person name="Yukawa K."/>
            <person name="Zhong H."/>
            <person name="Yano M."/>
            <person name="Yuan Q."/>
            <person name="Ouyang S."/>
            <person name="Liu J."/>
            <person name="Jones K.M."/>
            <person name="Gansberger K."/>
            <person name="Moffat K."/>
            <person name="Hill J."/>
            <person name="Bera J."/>
            <person name="Fadrosh D."/>
            <person name="Jin S."/>
            <person name="Johri S."/>
            <person name="Kim M."/>
            <person name="Overton L."/>
            <person name="Reardon M."/>
            <person name="Tsitrin T."/>
            <person name="Vuong H."/>
            <person name="Weaver B."/>
            <person name="Ciecko A."/>
            <person name="Tallon L."/>
            <person name="Jackson J."/>
            <person name="Pai G."/>
            <person name="Aken S.V."/>
            <person name="Utterback T."/>
            <person name="Reidmuller S."/>
            <person name="Feldblyum T."/>
            <person name="Hsiao J."/>
            <person name="Zismann V."/>
            <person name="Iobst S."/>
            <person name="de Vazeille A.R."/>
            <person name="Buell C.R."/>
            <person name="Ying K."/>
            <person name="Li Y."/>
            <person name="Lu T."/>
            <person name="Huang Y."/>
            <person name="Zhao Q."/>
            <person name="Feng Q."/>
            <person name="Zhang L."/>
            <person name="Zhu J."/>
            <person name="Weng Q."/>
            <person name="Mu J."/>
            <person name="Lu Y."/>
            <person name="Fan D."/>
            <person name="Liu Y."/>
            <person name="Guan J."/>
            <person name="Zhang Y."/>
            <person name="Yu S."/>
            <person name="Liu X."/>
            <person name="Zhang Y."/>
            <person name="Hong G."/>
            <person name="Han B."/>
            <person name="Choisne N."/>
            <person name="Demange N."/>
            <person name="Orjeda G."/>
            <person name="Samain S."/>
            <person name="Cattolico L."/>
            <person name="Pelletier E."/>
            <person name="Couloux A."/>
            <person name="Segurens B."/>
            <person name="Wincker P."/>
            <person name="D'Hont A."/>
            <person name="Scarpelli C."/>
            <person name="Weissenbach J."/>
            <person name="Salanoubat M."/>
            <person name="Quetier F."/>
            <person name="Yu Y."/>
            <person name="Kim H.R."/>
            <person name="Rambo T."/>
            <person name="Currie J."/>
            <person name="Collura K."/>
            <person name="Luo M."/>
            <person name="Yang T."/>
            <person name="Ammiraju J.S.S."/>
            <person name="Engler F."/>
            <person name="Soderlund C."/>
            <person name="Wing R.A."/>
            <person name="Palmer L.E."/>
            <person name="de la Bastide M."/>
            <person name="Spiegel L."/>
            <person name="Nascimento L."/>
            <person name="Zutavern T."/>
            <person name="O'Shaughnessy A."/>
            <person name="Dike S."/>
            <person name="Dedhia N."/>
            <person name="Preston R."/>
            <person name="Balija V."/>
            <person name="McCombie W.R."/>
            <person name="Chow T."/>
            <person name="Chen H."/>
            <person name="Chung M."/>
            <person name="Chen C."/>
            <person name="Shaw J."/>
            <person name="Wu H."/>
            <person name="Hsiao K."/>
            <person name="Chao Y."/>
            <person name="Chu M."/>
            <person name="Cheng C."/>
            <person name="Hour A."/>
            <person name="Lee P."/>
            <person name="Lin S."/>
            <person name="Lin Y."/>
            <person name="Liou J."/>
            <person name="Liu S."/>
            <person name="Hsing Y."/>
            <person name="Raghuvanshi S."/>
            <person name="Mohanty A."/>
            <person name="Bharti A.K."/>
            <person name="Gaur A."/>
            <person name="Gupta V."/>
            <person name="Kumar D."/>
            <person name="Ravi V."/>
            <person name="Vij S."/>
            <person name="Kapur A."/>
            <person name="Khurana P."/>
            <person name="Khurana P."/>
            <person name="Khurana J.P."/>
            <person name="Tyagi A.K."/>
            <person name="Gaikwad K."/>
            <person name="Singh A."/>
            <person name="Dalal V."/>
            <person name="Srivastava S."/>
            <person name="Dixit A."/>
            <person name="Pal A.K."/>
            <person name="Ghazi I.A."/>
            <person name="Yadav M."/>
            <person name="Pandit A."/>
            <person name="Bhargava A."/>
            <person name="Sureshbabu K."/>
            <person name="Batra K."/>
            <person name="Sharma T.R."/>
            <person name="Mohapatra T."/>
            <person name="Singh N.K."/>
            <person name="Messing J."/>
            <person name="Nelson A.B."/>
            <person name="Fuks G."/>
            <person name="Kavchok S."/>
            <person name="Keizer G."/>
            <person name="Linton E."/>
            <person name="Llaca V."/>
            <person name="Song R."/>
            <person name="Tanyolac B."/>
            <person name="Young S."/>
            <person name="Ho-Il K."/>
            <person name="Hahn J.H."/>
            <person name="Sangsakoo G."/>
            <person name="Vanavichit A."/>
            <person name="de Mattos Luiz.A.T."/>
            <person name="Zimmer P.D."/>
            <person name="Malone G."/>
            <person name="Dellagostin O."/>
            <person name="de Oliveira A.C."/>
            <person name="Bevan M."/>
            <person name="Bancroft I."/>
            <person name="Minx P."/>
            <person name="Cordum H."/>
            <person name="Wilson R."/>
            <person name="Cheng Z."/>
            <person name="Jin W."/>
            <person name="Jiang J."/>
            <person name="Leong S.A."/>
            <person name="Iwama H."/>
            <person name="Gojobori T."/>
            <person name="Itoh T."/>
            <person name="Niimura Y."/>
            <person name="Fujii Y."/>
            <person name="Habara T."/>
            <person name="Sakai H."/>
            <person name="Sato Y."/>
            <person name="Wilson G."/>
            <person name="Kumar K."/>
            <person name="McCouch S."/>
            <person name="Juretic N."/>
            <person name="Hoen D."/>
            <person name="Wright S."/>
            <person name="Bruskiewich R."/>
            <person name="Bureau T."/>
            <person name="Miyao A."/>
            <person name="Hirochika H."/>
            <person name="Nishikawa T."/>
            <person name="Kadowaki K."/>
            <person name="Sugiura M."/>
            <person name="Burr B."/>
            <person name="Sasaki T."/>
        </authorList>
    </citation>
    <scope>NUCLEOTIDE SEQUENCE [LARGE SCALE GENOMIC DNA]</scope>
    <source>
        <strain evidence="3">cv. Nipponbare</strain>
    </source>
</reference>
<dbReference type="EMBL" id="AP014959">
    <property type="protein sequence ID" value="BAS82340.1"/>
    <property type="molecule type" value="Genomic_DNA"/>
</dbReference>
<reference evidence="2 3" key="3">
    <citation type="journal article" date="2013" name="Rice">
        <title>Improvement of the Oryza sativa Nipponbare reference genome using next generation sequence and optical map data.</title>
        <authorList>
            <person name="Kawahara Y."/>
            <person name="de la Bastide M."/>
            <person name="Hamilton J.P."/>
            <person name="Kanamori H."/>
            <person name="McCombie W.R."/>
            <person name="Ouyang S."/>
            <person name="Schwartz D.C."/>
            <person name="Tanaka T."/>
            <person name="Wu J."/>
            <person name="Zhou S."/>
            <person name="Childs K.L."/>
            <person name="Davidson R.M."/>
            <person name="Lin H."/>
            <person name="Quesada-Ocampo L."/>
            <person name="Vaillancourt B."/>
            <person name="Sakai H."/>
            <person name="Lee S.S."/>
            <person name="Kim J."/>
            <person name="Numa H."/>
            <person name="Itoh T."/>
            <person name="Buell C.R."/>
            <person name="Matsumoto T."/>
        </authorList>
    </citation>
    <scope>NUCLEOTIDE SEQUENCE [LARGE SCALE GENOMIC DNA]</scope>
    <source>
        <strain evidence="3">cv. Nipponbare</strain>
    </source>
</reference>
<protein>
    <submittedName>
        <fullName evidence="2">Os03g0152500 protein</fullName>
    </submittedName>
</protein>
<dbReference type="AlphaFoldDB" id="A0A0P0VT44"/>
<dbReference type="InParanoid" id="A0A0P0VT44"/>
<dbReference type="Gramene" id="Os03t0152500-00">
    <property type="protein sequence ID" value="Os03t0152500-00"/>
    <property type="gene ID" value="Os03g0152500"/>
</dbReference>
<dbReference type="Proteomes" id="UP000059680">
    <property type="component" value="Chromosome 3"/>
</dbReference>
<accession>A0A0P0VT44</accession>
<feature type="compositionally biased region" description="Acidic residues" evidence="1">
    <location>
        <begin position="225"/>
        <end position="235"/>
    </location>
</feature>
<organism evidence="2 3">
    <name type="scientific">Oryza sativa subsp. japonica</name>
    <name type="common">Rice</name>
    <dbReference type="NCBI Taxonomy" id="39947"/>
    <lineage>
        <taxon>Eukaryota</taxon>
        <taxon>Viridiplantae</taxon>
        <taxon>Streptophyta</taxon>
        <taxon>Embryophyta</taxon>
        <taxon>Tracheophyta</taxon>
        <taxon>Spermatophyta</taxon>
        <taxon>Magnoliopsida</taxon>
        <taxon>Liliopsida</taxon>
        <taxon>Poales</taxon>
        <taxon>Poaceae</taxon>
        <taxon>BOP clade</taxon>
        <taxon>Oryzoideae</taxon>
        <taxon>Oryzeae</taxon>
        <taxon>Oryzinae</taxon>
        <taxon>Oryza</taxon>
        <taxon>Oryza sativa</taxon>
    </lineage>
</organism>
<evidence type="ECO:0000256" key="1">
    <source>
        <dbReference type="SAM" id="MobiDB-lite"/>
    </source>
</evidence>
<feature type="non-terminal residue" evidence="2">
    <location>
        <position position="235"/>
    </location>
</feature>
<gene>
    <name evidence="2" type="ordered locus">Os03g0152500</name>
    <name evidence="2" type="ORF">OSNPB_030152500</name>
</gene>
<dbReference type="PaxDb" id="39947-A0A0P0VT44"/>
<reference evidence="2 3" key="2">
    <citation type="journal article" date="2013" name="Plant Cell Physiol.">
        <title>Rice Annotation Project Database (RAP-DB): an integrative and interactive database for rice genomics.</title>
        <authorList>
            <person name="Sakai H."/>
            <person name="Lee S.S."/>
            <person name="Tanaka T."/>
            <person name="Numa H."/>
            <person name="Kim J."/>
            <person name="Kawahara Y."/>
            <person name="Wakimoto H."/>
            <person name="Yang C.C."/>
            <person name="Iwamoto M."/>
            <person name="Abe T."/>
            <person name="Yamada Y."/>
            <person name="Muto A."/>
            <person name="Inokuchi H."/>
            <person name="Ikemura T."/>
            <person name="Matsumoto T."/>
            <person name="Sasaki T."/>
            <person name="Itoh T."/>
        </authorList>
    </citation>
    <scope>NUCLEOTIDE SEQUENCE [LARGE SCALE GENOMIC DNA]</scope>
    <source>
        <strain evidence="3">cv. Nipponbare</strain>
    </source>
</reference>
<feature type="region of interest" description="Disordered" evidence="1">
    <location>
        <begin position="1"/>
        <end position="35"/>
    </location>
</feature>
<feature type="compositionally biased region" description="Basic and acidic residues" evidence="1">
    <location>
        <begin position="163"/>
        <end position="177"/>
    </location>
</feature>
<name>A0A0P0VT44_ORYSJ</name>
<feature type="compositionally biased region" description="Basic and acidic residues" evidence="1">
    <location>
        <begin position="185"/>
        <end position="204"/>
    </location>
</feature>
<evidence type="ECO:0000313" key="2">
    <source>
        <dbReference type="EMBL" id="BAS82340.1"/>
    </source>
</evidence>
<feature type="region of interest" description="Disordered" evidence="1">
    <location>
        <begin position="108"/>
        <end position="235"/>
    </location>
</feature>
<evidence type="ECO:0000313" key="3">
    <source>
        <dbReference type="Proteomes" id="UP000059680"/>
    </source>
</evidence>
<sequence length="235" mass="24557">MQLRVRDDGQAEDVEHGEEAEEHVGPLPALVLVGGHHPRRGDEVAVRQDDALAIPRRARRVEESRRVALLDWWAAVIRLLHAGDEVGVERDGGVRRQGGGRGVRVVVEEDDGEAEPRNLGHQGGDGDDELGARVGDLLGDLPRGVVRVDGGADGAEGGDGEEADRVEHAVGREEEHGVAGSHARAGGERDGGGEDGRPQLREGEGAAAGGRVGERDRGGAGVGAAEEEVGEGEAR</sequence>
<proteinExistence type="predicted"/>
<feature type="compositionally biased region" description="Acidic residues" evidence="1">
    <location>
        <begin position="10"/>
        <end position="21"/>
    </location>
</feature>
<keyword evidence="3" id="KW-1185">Reference proteome</keyword>